<evidence type="ECO:0000313" key="4">
    <source>
        <dbReference type="Proteomes" id="UP000095229"/>
    </source>
</evidence>
<dbReference type="AlphaFoldDB" id="A0A1E5JSZ5"/>
<dbReference type="PATRIC" id="fig|45071.6.peg.1745"/>
<dbReference type="InterPro" id="IPR029045">
    <property type="entry name" value="ClpP/crotonase-like_dom_sf"/>
</dbReference>
<dbReference type="Gene3D" id="3.90.226.10">
    <property type="entry name" value="2-enoyl-CoA Hydratase, Chain A, domain 1"/>
    <property type="match status" value="2"/>
</dbReference>
<proteinExistence type="predicted"/>
<dbReference type="Pfam" id="PF01039">
    <property type="entry name" value="Carboxyl_trans"/>
    <property type="match status" value="1"/>
</dbReference>
<dbReference type="InterPro" id="IPR051047">
    <property type="entry name" value="AccD/PCCB"/>
</dbReference>
<protein>
    <submittedName>
        <fullName evidence="3">Putative propionyl-CoA carboxylase beta chain 5</fullName>
    </submittedName>
</protein>
<name>A0A1E5JSZ5_9GAMM</name>
<sequence>MVMTKCIFYINFNKKLSANMSSSSVDKTTIKWIENLIDDHSFLPLLPDYAINNQSHLQFGAEVITGLAKVNQRPVAVYAHNNSVNRGYITSQGAKKILRLMDRAKDLQIPIIAFLASPGISLEENLLSGDEYTKIIAHNINLSGMVPQFAVLVAPTLGAPAYSAVLMDLLFFNKHRSYLMVTSPMVVRQAIGEKVSMSELGGSAMHASTTGIADFVDDSISAQINHVKTMLNFFPSHSGECPPLHSVQEPLQPLPNIPADPRVPFNMLELIQAIVDNSEIWQYKKSYGQAMICAFVHIHGYAVGIVANQSIRFSGAIDSDAAQKAAKFIRICDAYRIPVLTLIDVPGFMPGKREEQKGLLQYGARLCAAMQTRVSRMSVIVRKCYGAAAFLMMQTASQQGDLVLALETATLGVMGKETTKKVQSTDGQASVEMKQPASDVQNLDPSLAEAYLSGLIDEIIAPQQIRGRLAQYLEYLSRKMNDLPIARHSIV</sequence>
<reference evidence="3 4" key="1">
    <citation type="submission" date="2016-02" db="EMBL/GenBank/DDBJ databases">
        <title>Secondary metabolites in Legionella.</title>
        <authorList>
            <person name="Tobias N.J."/>
            <person name="Bode H.B."/>
        </authorList>
    </citation>
    <scope>NUCLEOTIDE SEQUENCE [LARGE SCALE GENOMIC DNA]</scope>
    <source>
        <strain evidence="3 4">DSM 19216</strain>
    </source>
</reference>
<dbReference type="GO" id="GO:0004658">
    <property type="term" value="F:propionyl-CoA carboxylase activity"/>
    <property type="evidence" value="ECO:0007669"/>
    <property type="project" value="TreeGrafter"/>
</dbReference>
<evidence type="ECO:0000259" key="1">
    <source>
        <dbReference type="PROSITE" id="PS50980"/>
    </source>
</evidence>
<evidence type="ECO:0000259" key="2">
    <source>
        <dbReference type="PROSITE" id="PS50989"/>
    </source>
</evidence>
<comment type="caution">
    <text evidence="3">The sequence shown here is derived from an EMBL/GenBank/DDBJ whole genome shotgun (WGS) entry which is preliminary data.</text>
</comment>
<feature type="domain" description="CoA carboxyltransferase N-terminal" evidence="1">
    <location>
        <begin position="1"/>
        <end position="246"/>
    </location>
</feature>
<dbReference type="PROSITE" id="PS50980">
    <property type="entry name" value="COA_CT_NTER"/>
    <property type="match status" value="1"/>
</dbReference>
<evidence type="ECO:0000313" key="3">
    <source>
        <dbReference type="EMBL" id="OEH47642.1"/>
    </source>
</evidence>
<keyword evidence="4" id="KW-1185">Reference proteome</keyword>
<dbReference type="STRING" id="45071.Lpar_1625"/>
<dbReference type="Proteomes" id="UP000095229">
    <property type="component" value="Unassembled WGS sequence"/>
</dbReference>
<dbReference type="PANTHER" id="PTHR43842:SF2">
    <property type="entry name" value="PROPIONYL-COA CARBOXYLASE BETA CHAIN, MITOCHONDRIAL"/>
    <property type="match status" value="1"/>
</dbReference>
<organism evidence="3 4">
    <name type="scientific">Legionella parisiensis</name>
    <dbReference type="NCBI Taxonomy" id="45071"/>
    <lineage>
        <taxon>Bacteria</taxon>
        <taxon>Pseudomonadati</taxon>
        <taxon>Pseudomonadota</taxon>
        <taxon>Gammaproteobacteria</taxon>
        <taxon>Legionellales</taxon>
        <taxon>Legionellaceae</taxon>
        <taxon>Legionella</taxon>
    </lineage>
</organism>
<dbReference type="InterPro" id="IPR011763">
    <property type="entry name" value="COA_CT_C"/>
</dbReference>
<dbReference type="PROSITE" id="PS50989">
    <property type="entry name" value="COA_CT_CTER"/>
    <property type="match status" value="1"/>
</dbReference>
<dbReference type="SUPFAM" id="SSF52096">
    <property type="entry name" value="ClpP/crotonase"/>
    <property type="match status" value="2"/>
</dbReference>
<feature type="domain" description="CoA carboxyltransferase C-terminal" evidence="2">
    <location>
        <begin position="249"/>
        <end position="482"/>
    </location>
</feature>
<dbReference type="PANTHER" id="PTHR43842">
    <property type="entry name" value="PROPIONYL-COA CARBOXYLASE BETA CHAIN"/>
    <property type="match status" value="1"/>
</dbReference>
<dbReference type="InterPro" id="IPR011762">
    <property type="entry name" value="COA_CT_N"/>
</dbReference>
<accession>A0A1E5JSZ5</accession>
<dbReference type="InterPro" id="IPR034733">
    <property type="entry name" value="AcCoA_carboxyl_beta"/>
</dbReference>
<gene>
    <name evidence="3" type="primary">accD5</name>
    <name evidence="3" type="ORF">lpari_01317</name>
</gene>
<dbReference type="EMBL" id="LSOG01000041">
    <property type="protein sequence ID" value="OEH47642.1"/>
    <property type="molecule type" value="Genomic_DNA"/>
</dbReference>